<keyword evidence="1" id="KW-0175">Coiled coil</keyword>
<feature type="compositionally biased region" description="Basic and acidic residues" evidence="2">
    <location>
        <begin position="1"/>
        <end position="20"/>
    </location>
</feature>
<dbReference type="EMBL" id="BFEA01000100">
    <property type="protein sequence ID" value="GBG68458.1"/>
    <property type="molecule type" value="Genomic_DNA"/>
</dbReference>
<name>A0A388KEH5_CHABU</name>
<dbReference type="AlphaFoldDB" id="A0A388KEH5"/>
<feature type="coiled-coil region" evidence="1">
    <location>
        <begin position="35"/>
        <end position="71"/>
    </location>
</feature>
<evidence type="ECO:0000256" key="1">
    <source>
        <dbReference type="SAM" id="Coils"/>
    </source>
</evidence>
<evidence type="ECO:0000256" key="2">
    <source>
        <dbReference type="SAM" id="MobiDB-lite"/>
    </source>
</evidence>
<protein>
    <submittedName>
        <fullName evidence="3">Uncharacterized protein</fullName>
    </submittedName>
</protein>
<evidence type="ECO:0000313" key="4">
    <source>
        <dbReference type="Proteomes" id="UP000265515"/>
    </source>
</evidence>
<accession>A0A388KEH5</accession>
<reference evidence="3 4" key="1">
    <citation type="journal article" date="2018" name="Cell">
        <title>The Chara Genome: Secondary Complexity and Implications for Plant Terrestrialization.</title>
        <authorList>
            <person name="Nishiyama T."/>
            <person name="Sakayama H."/>
            <person name="Vries J.D."/>
            <person name="Buschmann H."/>
            <person name="Saint-Marcoux D."/>
            <person name="Ullrich K.K."/>
            <person name="Haas F.B."/>
            <person name="Vanderstraeten L."/>
            <person name="Becker D."/>
            <person name="Lang D."/>
            <person name="Vosolsobe S."/>
            <person name="Rombauts S."/>
            <person name="Wilhelmsson P.K.I."/>
            <person name="Janitza P."/>
            <person name="Kern R."/>
            <person name="Heyl A."/>
            <person name="Rumpler F."/>
            <person name="Villalobos L.I.A.C."/>
            <person name="Clay J.M."/>
            <person name="Skokan R."/>
            <person name="Toyoda A."/>
            <person name="Suzuki Y."/>
            <person name="Kagoshima H."/>
            <person name="Schijlen E."/>
            <person name="Tajeshwar N."/>
            <person name="Catarino B."/>
            <person name="Hetherington A.J."/>
            <person name="Saltykova A."/>
            <person name="Bonnot C."/>
            <person name="Breuninger H."/>
            <person name="Symeonidi A."/>
            <person name="Radhakrishnan G.V."/>
            <person name="Van Nieuwerburgh F."/>
            <person name="Deforce D."/>
            <person name="Chang C."/>
            <person name="Karol K.G."/>
            <person name="Hedrich R."/>
            <person name="Ulvskov P."/>
            <person name="Glockner G."/>
            <person name="Delwiche C.F."/>
            <person name="Petrasek J."/>
            <person name="Van de Peer Y."/>
            <person name="Friml J."/>
            <person name="Beilby M."/>
            <person name="Dolan L."/>
            <person name="Kohara Y."/>
            <person name="Sugano S."/>
            <person name="Fujiyama A."/>
            <person name="Delaux P.-M."/>
            <person name="Quint M."/>
            <person name="TheiBen G."/>
            <person name="Hagemann M."/>
            <person name="Harholt J."/>
            <person name="Dunand C."/>
            <person name="Zachgo S."/>
            <person name="Langdale J."/>
            <person name="Maumus F."/>
            <person name="Straeten D.V.D."/>
            <person name="Gould S.B."/>
            <person name="Rensing S.A."/>
        </authorList>
    </citation>
    <scope>NUCLEOTIDE SEQUENCE [LARGE SCALE GENOMIC DNA]</scope>
    <source>
        <strain evidence="3 4">S276</strain>
    </source>
</reference>
<comment type="caution">
    <text evidence="3">The sequence shown here is derived from an EMBL/GenBank/DDBJ whole genome shotgun (WGS) entry which is preliminary data.</text>
</comment>
<proteinExistence type="predicted"/>
<dbReference type="Gramene" id="GBG68458">
    <property type="protein sequence ID" value="GBG68458"/>
    <property type="gene ID" value="CBR_g3002"/>
</dbReference>
<gene>
    <name evidence="3" type="ORF">CBR_g3002</name>
</gene>
<keyword evidence="4" id="KW-1185">Reference proteome</keyword>
<dbReference type="Proteomes" id="UP000265515">
    <property type="component" value="Unassembled WGS sequence"/>
</dbReference>
<evidence type="ECO:0000313" key="3">
    <source>
        <dbReference type="EMBL" id="GBG68458.1"/>
    </source>
</evidence>
<organism evidence="3 4">
    <name type="scientific">Chara braunii</name>
    <name type="common">Braun's stonewort</name>
    <dbReference type="NCBI Taxonomy" id="69332"/>
    <lineage>
        <taxon>Eukaryota</taxon>
        <taxon>Viridiplantae</taxon>
        <taxon>Streptophyta</taxon>
        <taxon>Charophyceae</taxon>
        <taxon>Charales</taxon>
        <taxon>Characeae</taxon>
        <taxon>Chara</taxon>
    </lineage>
</organism>
<sequence length="331" mass="36971">MEIWRETGKKEVGKEGGIMKRDRKMKKSAKVNEYGKTIEEEKERLRREIALQEAVDEKEEEDDELLFLRRRAAGLSIQEKRKQRKEMSVGDSPPMTTPTKRTGLSTVTKLRIEELRCAEGKATSSSIPEPVGKIGLSLKHVTAGCGQGGKEKFEAECRDLYEALTIEELKEACKVEKVAYGKRDLAIKRLVTRRVVKAYDPVNIPLPPSPTSSGRVTRSAKEKGFEGIAVKKRGKGMMLCKGSEPEGYRRVDFQMLIDFVTSDLRNCYTKAGGYVLQQKIGIPMGKSSSPPLACLMCAKAEWDFLIALGGQRRLVAGLRFVDDASVFVAYN</sequence>
<feature type="region of interest" description="Disordered" evidence="2">
    <location>
        <begin position="78"/>
        <end position="101"/>
    </location>
</feature>
<feature type="region of interest" description="Disordered" evidence="2">
    <location>
        <begin position="1"/>
        <end position="24"/>
    </location>
</feature>